<evidence type="ECO:0000256" key="1">
    <source>
        <dbReference type="ARBA" id="ARBA00004117"/>
    </source>
</evidence>
<name>X0X9V4_9ZZZZ</name>
<dbReference type="PANTHER" id="PTHR30065:SF1">
    <property type="entry name" value="SURFACE PRESENTATION OF ANTIGENS PROTEIN SPAR"/>
    <property type="match status" value="1"/>
</dbReference>
<evidence type="ECO:0000313" key="9">
    <source>
        <dbReference type="EMBL" id="GAG21736.1"/>
    </source>
</evidence>
<evidence type="ECO:0000256" key="2">
    <source>
        <dbReference type="ARBA" id="ARBA00004651"/>
    </source>
</evidence>
<evidence type="ECO:0000256" key="3">
    <source>
        <dbReference type="ARBA" id="ARBA00022475"/>
    </source>
</evidence>
<evidence type="ECO:0000256" key="4">
    <source>
        <dbReference type="ARBA" id="ARBA00022692"/>
    </source>
</evidence>
<dbReference type="InterPro" id="IPR006303">
    <property type="entry name" value="FliR"/>
</dbReference>
<dbReference type="GO" id="GO:0044780">
    <property type="term" value="P:bacterial-type flagellum assembly"/>
    <property type="evidence" value="ECO:0007669"/>
    <property type="project" value="InterPro"/>
</dbReference>
<feature type="transmembrane region" description="Helical" evidence="8">
    <location>
        <begin position="60"/>
        <end position="84"/>
    </location>
</feature>
<feature type="non-terminal residue" evidence="9">
    <location>
        <position position="1"/>
    </location>
</feature>
<dbReference type="EMBL" id="BARS01033073">
    <property type="protein sequence ID" value="GAG21736.1"/>
    <property type="molecule type" value="Genomic_DNA"/>
</dbReference>
<evidence type="ECO:0000256" key="5">
    <source>
        <dbReference type="ARBA" id="ARBA00022989"/>
    </source>
</evidence>
<dbReference type="GO" id="GO:0009425">
    <property type="term" value="C:bacterial-type flagellum basal body"/>
    <property type="evidence" value="ECO:0007669"/>
    <property type="project" value="UniProtKB-SubCell"/>
</dbReference>
<sequence length="240" mass="26387">FRITGIVILMPFFGSDNVPRLVKIGLSLMITMILVPTLDISKVALPEDLLSYTVMIGREMLVGMVLGFISMIIFHGIQFAGDLLGFQMGLRIGNIIDPMSEEQISVIGSMQNLLAVLIYIGMSWDHFLFKAMAASFQVIPVSGVVFQEQLIWELLRMSAAIFVISIKMGAPILAALFLADVSLGFIARTAPQINVFIIGFPVKVGLGIFLLGVSMPFFAYVFGKLVHQMQNNIMIALKLL</sequence>
<evidence type="ECO:0000256" key="7">
    <source>
        <dbReference type="ARBA" id="ARBA00023143"/>
    </source>
</evidence>
<dbReference type="GO" id="GO:0005886">
    <property type="term" value="C:plasma membrane"/>
    <property type="evidence" value="ECO:0007669"/>
    <property type="project" value="UniProtKB-SubCell"/>
</dbReference>
<evidence type="ECO:0000256" key="8">
    <source>
        <dbReference type="SAM" id="Phobius"/>
    </source>
</evidence>
<organism evidence="9">
    <name type="scientific">marine sediment metagenome</name>
    <dbReference type="NCBI Taxonomy" id="412755"/>
    <lineage>
        <taxon>unclassified sequences</taxon>
        <taxon>metagenomes</taxon>
        <taxon>ecological metagenomes</taxon>
    </lineage>
</organism>
<feature type="transmembrane region" description="Helical" evidence="8">
    <location>
        <begin position="193"/>
        <end position="222"/>
    </location>
</feature>
<dbReference type="Pfam" id="PF01311">
    <property type="entry name" value="Bac_export_1"/>
    <property type="match status" value="1"/>
</dbReference>
<dbReference type="NCBIfam" id="TIGR01400">
    <property type="entry name" value="fliR"/>
    <property type="match status" value="1"/>
</dbReference>
<protein>
    <recommendedName>
        <fullName evidence="10">Flagellar biosynthetic protein FliR</fullName>
    </recommendedName>
</protein>
<keyword evidence="3" id="KW-1003">Cell membrane</keyword>
<keyword evidence="7" id="KW-0975">Bacterial flagellum</keyword>
<dbReference type="PRINTS" id="PR00953">
    <property type="entry name" value="TYPE3IMRPROT"/>
</dbReference>
<comment type="subcellular location">
    <subcellularLocation>
        <location evidence="1">Bacterial flagellum basal body</location>
    </subcellularLocation>
    <subcellularLocation>
        <location evidence="2">Cell membrane</location>
        <topology evidence="2">Multi-pass membrane protein</topology>
    </subcellularLocation>
</comment>
<reference evidence="9" key="1">
    <citation type="journal article" date="2014" name="Front. Microbiol.">
        <title>High frequency of phylogenetically diverse reductive dehalogenase-homologous genes in deep subseafloor sedimentary metagenomes.</title>
        <authorList>
            <person name="Kawai M."/>
            <person name="Futagami T."/>
            <person name="Toyoda A."/>
            <person name="Takaki Y."/>
            <person name="Nishi S."/>
            <person name="Hori S."/>
            <person name="Arai W."/>
            <person name="Tsubouchi T."/>
            <person name="Morono Y."/>
            <person name="Uchiyama I."/>
            <person name="Ito T."/>
            <person name="Fujiyama A."/>
            <person name="Inagaki F."/>
            <person name="Takami H."/>
        </authorList>
    </citation>
    <scope>NUCLEOTIDE SEQUENCE</scope>
    <source>
        <strain evidence="9">Expedition CK06-06</strain>
    </source>
</reference>
<feature type="transmembrane region" description="Helical" evidence="8">
    <location>
        <begin position="21"/>
        <end position="40"/>
    </location>
</feature>
<proteinExistence type="predicted"/>
<keyword evidence="4 8" id="KW-0812">Transmembrane</keyword>
<evidence type="ECO:0000256" key="6">
    <source>
        <dbReference type="ARBA" id="ARBA00023136"/>
    </source>
</evidence>
<keyword evidence="5 8" id="KW-1133">Transmembrane helix</keyword>
<evidence type="ECO:0008006" key="10">
    <source>
        <dbReference type="Google" id="ProtNLM"/>
    </source>
</evidence>
<keyword evidence="6 8" id="KW-0472">Membrane</keyword>
<feature type="transmembrane region" description="Helical" evidence="8">
    <location>
        <begin position="158"/>
        <end position="187"/>
    </location>
</feature>
<comment type="caution">
    <text evidence="9">The sequence shown here is derived from an EMBL/GenBank/DDBJ whole genome shotgun (WGS) entry which is preliminary data.</text>
</comment>
<dbReference type="InterPro" id="IPR002010">
    <property type="entry name" value="T3SS_IM_R"/>
</dbReference>
<dbReference type="GO" id="GO:0006605">
    <property type="term" value="P:protein targeting"/>
    <property type="evidence" value="ECO:0007669"/>
    <property type="project" value="InterPro"/>
</dbReference>
<dbReference type="PANTHER" id="PTHR30065">
    <property type="entry name" value="FLAGELLAR BIOSYNTHETIC PROTEIN FLIR"/>
    <property type="match status" value="1"/>
</dbReference>
<dbReference type="AlphaFoldDB" id="X0X9V4"/>
<accession>X0X9V4</accession>
<gene>
    <name evidence="9" type="ORF">S01H1_51258</name>
</gene>